<evidence type="ECO:0000256" key="2">
    <source>
        <dbReference type="ARBA" id="ARBA00022692"/>
    </source>
</evidence>
<feature type="transmembrane region" description="Helical" evidence="5">
    <location>
        <begin position="98"/>
        <end position="117"/>
    </location>
</feature>
<evidence type="ECO:0000256" key="3">
    <source>
        <dbReference type="ARBA" id="ARBA00022989"/>
    </source>
</evidence>
<dbReference type="PANTHER" id="PTHR23502">
    <property type="entry name" value="MAJOR FACILITATOR SUPERFAMILY"/>
    <property type="match status" value="1"/>
</dbReference>
<dbReference type="GO" id="GO:0016020">
    <property type="term" value="C:membrane"/>
    <property type="evidence" value="ECO:0007669"/>
    <property type="project" value="UniProtKB-SubCell"/>
</dbReference>
<feature type="transmembrane region" description="Helical" evidence="5">
    <location>
        <begin position="303"/>
        <end position="322"/>
    </location>
</feature>
<feature type="transmembrane region" description="Helical" evidence="5">
    <location>
        <begin position="369"/>
        <end position="392"/>
    </location>
</feature>
<evidence type="ECO:0000259" key="6">
    <source>
        <dbReference type="PROSITE" id="PS50850"/>
    </source>
</evidence>
<gene>
    <name evidence="7" type="ORF">BU24DRAFT_364478</name>
</gene>
<dbReference type="AlphaFoldDB" id="A0A6A5Y1Y6"/>
<keyword evidence="8" id="KW-1185">Reference proteome</keyword>
<feature type="transmembrane region" description="Helical" evidence="5">
    <location>
        <begin position="437"/>
        <end position="456"/>
    </location>
</feature>
<reference evidence="7" key="1">
    <citation type="journal article" date="2020" name="Stud. Mycol.">
        <title>101 Dothideomycetes genomes: a test case for predicting lifestyles and emergence of pathogens.</title>
        <authorList>
            <person name="Haridas S."/>
            <person name="Albert R."/>
            <person name="Binder M."/>
            <person name="Bloem J."/>
            <person name="Labutti K."/>
            <person name="Salamov A."/>
            <person name="Andreopoulos B."/>
            <person name="Baker S."/>
            <person name="Barry K."/>
            <person name="Bills G."/>
            <person name="Bluhm B."/>
            <person name="Cannon C."/>
            <person name="Castanera R."/>
            <person name="Culley D."/>
            <person name="Daum C."/>
            <person name="Ezra D."/>
            <person name="Gonzalez J."/>
            <person name="Henrissat B."/>
            <person name="Kuo A."/>
            <person name="Liang C."/>
            <person name="Lipzen A."/>
            <person name="Lutzoni F."/>
            <person name="Magnuson J."/>
            <person name="Mondo S."/>
            <person name="Nolan M."/>
            <person name="Ohm R."/>
            <person name="Pangilinan J."/>
            <person name="Park H.-J."/>
            <person name="Ramirez L."/>
            <person name="Alfaro M."/>
            <person name="Sun H."/>
            <person name="Tritt A."/>
            <person name="Yoshinaga Y."/>
            <person name="Zwiers L.-H."/>
            <person name="Turgeon B."/>
            <person name="Goodwin S."/>
            <person name="Spatafora J."/>
            <person name="Crous P."/>
            <person name="Grigoriev I."/>
        </authorList>
    </citation>
    <scope>NUCLEOTIDE SEQUENCE</scope>
    <source>
        <strain evidence="7">CBS 175.79</strain>
    </source>
</reference>
<dbReference type="InterPro" id="IPR020846">
    <property type="entry name" value="MFS_dom"/>
</dbReference>
<dbReference type="EMBL" id="ML978067">
    <property type="protein sequence ID" value="KAF2019077.1"/>
    <property type="molecule type" value="Genomic_DNA"/>
</dbReference>
<dbReference type="RefSeq" id="XP_033387416.1">
    <property type="nucleotide sequence ID" value="XM_033524247.1"/>
</dbReference>
<keyword evidence="3 5" id="KW-1133">Transmembrane helix</keyword>
<dbReference type="Proteomes" id="UP000799778">
    <property type="component" value="Unassembled WGS sequence"/>
</dbReference>
<dbReference type="PROSITE" id="PS50850">
    <property type="entry name" value="MFS"/>
    <property type="match status" value="1"/>
</dbReference>
<feature type="transmembrane region" description="Helical" evidence="5">
    <location>
        <begin position="123"/>
        <end position="145"/>
    </location>
</feature>
<name>A0A6A5Y1Y6_9PLEO</name>
<evidence type="ECO:0000313" key="8">
    <source>
        <dbReference type="Proteomes" id="UP000799778"/>
    </source>
</evidence>
<feature type="transmembrane region" description="Helical" evidence="5">
    <location>
        <begin position="68"/>
        <end position="86"/>
    </location>
</feature>
<keyword evidence="4 5" id="KW-0472">Membrane</keyword>
<dbReference type="CDD" id="cd17323">
    <property type="entry name" value="MFS_Tpo1_MDR_like"/>
    <property type="match status" value="1"/>
</dbReference>
<dbReference type="Gene3D" id="1.20.1250.20">
    <property type="entry name" value="MFS general substrate transporter like domains"/>
    <property type="match status" value="1"/>
</dbReference>
<dbReference type="Pfam" id="PF07690">
    <property type="entry name" value="MFS_1"/>
    <property type="match status" value="1"/>
</dbReference>
<feature type="transmembrane region" description="Helical" evidence="5">
    <location>
        <begin position="157"/>
        <end position="180"/>
    </location>
</feature>
<evidence type="ECO:0000313" key="7">
    <source>
        <dbReference type="EMBL" id="KAF2019077.1"/>
    </source>
</evidence>
<feature type="transmembrane region" description="Helical" evidence="5">
    <location>
        <begin position="258"/>
        <end position="283"/>
    </location>
</feature>
<accession>A0A6A5Y1Y6</accession>
<dbReference type="GO" id="GO:0022857">
    <property type="term" value="F:transmembrane transporter activity"/>
    <property type="evidence" value="ECO:0007669"/>
    <property type="project" value="InterPro"/>
</dbReference>
<evidence type="ECO:0000256" key="4">
    <source>
        <dbReference type="ARBA" id="ARBA00023136"/>
    </source>
</evidence>
<feature type="transmembrane region" description="Helical" evidence="5">
    <location>
        <begin position="342"/>
        <end position="363"/>
    </location>
</feature>
<dbReference type="InterPro" id="IPR011701">
    <property type="entry name" value="MFS"/>
</dbReference>
<evidence type="ECO:0000256" key="5">
    <source>
        <dbReference type="SAM" id="Phobius"/>
    </source>
</evidence>
<protein>
    <submittedName>
        <fullName evidence="7">MFS general substrate transporter</fullName>
    </submittedName>
</protein>
<dbReference type="OrthoDB" id="5296287at2759"/>
<feature type="transmembrane region" description="Helical" evidence="5">
    <location>
        <begin position="186"/>
        <end position="205"/>
    </location>
</feature>
<feature type="domain" description="Major facilitator superfamily (MFS) profile" evidence="6">
    <location>
        <begin position="31"/>
        <end position="466"/>
    </location>
</feature>
<proteinExistence type="predicted"/>
<keyword evidence="2 5" id="KW-0812">Transmembrane</keyword>
<sequence>MMNLENGLVGWESSNDPQNPLNWRPARKWTTTCLLSVIGFTTPFASSILAPAISHVDAEFQIHDLTKSSMPVSIFLLGYAVGPLLLSPLSELYGRHIVMTAANASFCLWLIGCALAPSLNSLIAFRLLCGIGGSASQTVGGAIIGDLFTVQKRGRAMAIWTIGPIFGPSLAPVIGGFVVQYLDWRWVNWLTLCLAVPATVLLALCSRETNPRIILQRKVAKLRVELARPELRSVFAGSEAVLSPKKVLMNGLMKPLQLLFGSSVVFGVSLYIAFAYGCLYLLFNTIPIVFQTTYGWSLGVSGVAYLALLLGYLIGLVIFYCLSDKLVKRLMHANNGAFEAEFRLPVAVYSAALLPVSFFLYGWTSQNKVFCAVPIIALVIFGTGFECIWLPTQSYIIDAYPQHVASALAAACVMRSIVAAFLPLAGPGMYQALGLGWGNSVLGFIALGLTPVPILLRRYGKLLREKAD</sequence>
<dbReference type="FunFam" id="1.20.1250.20:FF:000011">
    <property type="entry name" value="MFS multidrug transporter, putative"/>
    <property type="match status" value="1"/>
</dbReference>
<dbReference type="SUPFAM" id="SSF103473">
    <property type="entry name" value="MFS general substrate transporter"/>
    <property type="match status" value="1"/>
</dbReference>
<feature type="transmembrane region" description="Helical" evidence="5">
    <location>
        <begin position="33"/>
        <end position="56"/>
    </location>
</feature>
<dbReference type="GeneID" id="54281644"/>
<evidence type="ECO:0000256" key="1">
    <source>
        <dbReference type="ARBA" id="ARBA00004141"/>
    </source>
</evidence>
<dbReference type="InterPro" id="IPR036259">
    <property type="entry name" value="MFS_trans_sf"/>
</dbReference>
<organism evidence="7 8">
    <name type="scientific">Aaosphaeria arxii CBS 175.79</name>
    <dbReference type="NCBI Taxonomy" id="1450172"/>
    <lineage>
        <taxon>Eukaryota</taxon>
        <taxon>Fungi</taxon>
        <taxon>Dikarya</taxon>
        <taxon>Ascomycota</taxon>
        <taxon>Pezizomycotina</taxon>
        <taxon>Dothideomycetes</taxon>
        <taxon>Pleosporomycetidae</taxon>
        <taxon>Pleosporales</taxon>
        <taxon>Pleosporales incertae sedis</taxon>
        <taxon>Aaosphaeria</taxon>
    </lineage>
</organism>
<feature type="transmembrane region" description="Helical" evidence="5">
    <location>
        <begin position="404"/>
        <end position="425"/>
    </location>
</feature>
<comment type="subcellular location">
    <subcellularLocation>
        <location evidence="1">Membrane</location>
        <topology evidence="1">Multi-pass membrane protein</topology>
    </subcellularLocation>
</comment>
<dbReference type="PANTHER" id="PTHR23502:SF33">
    <property type="entry name" value="MAJOR FACILITATOR SUPERFAMILY (MFS) PROFILE DOMAIN-CONTAINING PROTEIN-RELATED"/>
    <property type="match status" value="1"/>
</dbReference>